<dbReference type="PROSITE" id="PS00137">
    <property type="entry name" value="SUBTILASE_HIS"/>
    <property type="match status" value="1"/>
</dbReference>
<evidence type="ECO:0000259" key="8">
    <source>
        <dbReference type="Pfam" id="PF06280"/>
    </source>
</evidence>
<feature type="domain" description="Peptidase S8/S53" evidence="7">
    <location>
        <begin position="2"/>
        <end position="379"/>
    </location>
</feature>
<comment type="caution">
    <text evidence="9">The sequence shown here is derived from an EMBL/GenBank/DDBJ whole genome shotgun (WGS) entry which is preliminary data.</text>
</comment>
<keyword evidence="3" id="KW-0732">Signal</keyword>
<dbReference type="Gene3D" id="3.40.50.200">
    <property type="entry name" value="Peptidase S8/S53 domain"/>
    <property type="match status" value="2"/>
</dbReference>
<comment type="similarity">
    <text evidence="1 6">Belongs to the peptidase S8 family.</text>
</comment>
<keyword evidence="2" id="KW-0645">Protease</keyword>
<dbReference type="InterPro" id="IPR036852">
    <property type="entry name" value="Peptidase_S8/S53_dom_sf"/>
</dbReference>
<evidence type="ECO:0000313" key="9">
    <source>
        <dbReference type="EMBL" id="KAH7377039.1"/>
    </source>
</evidence>
<name>A0A8K0TUH8_9PEZI</name>
<evidence type="ECO:0000256" key="1">
    <source>
        <dbReference type="ARBA" id="ARBA00011073"/>
    </source>
</evidence>
<evidence type="ECO:0000259" key="7">
    <source>
        <dbReference type="Pfam" id="PF00082"/>
    </source>
</evidence>
<dbReference type="AlphaFoldDB" id="A0A8K0TUH8"/>
<accession>A0A8K0TUH8</accession>
<dbReference type="SUPFAM" id="SSF52743">
    <property type="entry name" value="Subtilisin-like"/>
    <property type="match status" value="1"/>
</dbReference>
<dbReference type="OrthoDB" id="10256524at2759"/>
<dbReference type="Pfam" id="PF00082">
    <property type="entry name" value="Peptidase_S8"/>
    <property type="match status" value="1"/>
</dbReference>
<protein>
    <submittedName>
        <fullName evidence="9">Peptidase S8/S53 domain-containing protein</fullName>
    </submittedName>
</protein>
<feature type="domain" description="C5a peptidase/Subtilisin-like protease SBT2-like Fn3-like" evidence="8">
    <location>
        <begin position="412"/>
        <end position="525"/>
    </location>
</feature>
<evidence type="ECO:0000256" key="2">
    <source>
        <dbReference type="ARBA" id="ARBA00022670"/>
    </source>
</evidence>
<dbReference type="InterPro" id="IPR023828">
    <property type="entry name" value="Peptidase_S8_Ser-AS"/>
</dbReference>
<dbReference type="PANTHER" id="PTHR43806:SF66">
    <property type="entry name" value="SERIN ENDOPEPTIDASE"/>
    <property type="match status" value="1"/>
</dbReference>
<dbReference type="PANTHER" id="PTHR43806">
    <property type="entry name" value="PEPTIDASE S8"/>
    <property type="match status" value="1"/>
</dbReference>
<keyword evidence="4" id="KW-0378">Hydrolase</keyword>
<dbReference type="GO" id="GO:0006508">
    <property type="term" value="P:proteolysis"/>
    <property type="evidence" value="ECO:0007669"/>
    <property type="project" value="UniProtKB-KW"/>
</dbReference>
<dbReference type="PRINTS" id="PR00723">
    <property type="entry name" value="SUBTILISIN"/>
</dbReference>
<dbReference type="EMBL" id="JAGPXD010000001">
    <property type="protein sequence ID" value="KAH7377039.1"/>
    <property type="molecule type" value="Genomic_DNA"/>
</dbReference>
<evidence type="ECO:0000256" key="3">
    <source>
        <dbReference type="ARBA" id="ARBA00022729"/>
    </source>
</evidence>
<reference evidence="9" key="1">
    <citation type="journal article" date="2021" name="Nat. Commun.">
        <title>Genetic determinants of endophytism in the Arabidopsis root mycobiome.</title>
        <authorList>
            <person name="Mesny F."/>
            <person name="Miyauchi S."/>
            <person name="Thiergart T."/>
            <person name="Pickel B."/>
            <person name="Atanasova L."/>
            <person name="Karlsson M."/>
            <person name="Huettel B."/>
            <person name="Barry K.W."/>
            <person name="Haridas S."/>
            <person name="Chen C."/>
            <person name="Bauer D."/>
            <person name="Andreopoulos W."/>
            <person name="Pangilinan J."/>
            <person name="LaButti K."/>
            <person name="Riley R."/>
            <person name="Lipzen A."/>
            <person name="Clum A."/>
            <person name="Drula E."/>
            <person name="Henrissat B."/>
            <person name="Kohler A."/>
            <person name="Grigoriev I.V."/>
            <person name="Martin F.M."/>
            <person name="Hacquard S."/>
        </authorList>
    </citation>
    <scope>NUCLEOTIDE SEQUENCE</scope>
    <source>
        <strain evidence="9">MPI-CAGE-AT-0016</strain>
    </source>
</reference>
<dbReference type="Gene3D" id="2.60.40.1710">
    <property type="entry name" value="Subtilisin-like superfamily"/>
    <property type="match status" value="1"/>
</dbReference>
<dbReference type="GO" id="GO:0004252">
    <property type="term" value="F:serine-type endopeptidase activity"/>
    <property type="evidence" value="ECO:0007669"/>
    <property type="project" value="InterPro"/>
</dbReference>
<dbReference type="InterPro" id="IPR000209">
    <property type="entry name" value="Peptidase_S8/S53_dom"/>
</dbReference>
<dbReference type="Proteomes" id="UP000813385">
    <property type="component" value="Unassembled WGS sequence"/>
</dbReference>
<keyword evidence="10" id="KW-1185">Reference proteome</keyword>
<sequence>MDCQGHGTHVAGIISALPNSLGFKGVAPDAKLSAYRVLDCWGWGTDETIVDGMLRAFDDGNDILSMSLGDTGGFPEDLWSITATRIVEAGVPVFVAVGNSGQFEMFEPGTPSDGELVSSVSSFDPLTEPVLTGTGEFTTAEGETEAIDWIPAYFNFAGAQQLTLPVIDLNRFITSNGSGHVTGCELLPASVPDLSEYLVLVEAAQEGPCLWRQDQQRYIYERGGRNIMYWMDEKDDEVFNRVPILAMDINLGWMHGSSPKLLREAIASSDNVTVTLDAQLRAEWSDNEISGGDVSYFSSWGPNWDMRSAPSFGAPGHMILSTWPGGEVSIASGTSMSTPLVAGAAALLMEARGTRDPTTIHNLLASTARQVPLADSIFGDLGGLHPPTQAGNGIIQVLDAIKAKGLLSTTGISFNDSDNHVSETTFSLKNTGNEDATYSLGYTTSLTTYAMGSDDHLALSPFESTDASASLSFSSYNLKVSAGGEATVTVRCQPPRGLDAKRWPIYSGYITLNGTNGDNLSISYVGNAGSMRDGVVIPDRVPDEFFNWRPNQVFTIPQPIAGEEPPELDFFNRDYPYLEIIPRLRTRMIRVDLLPSTGNFTNGTIGTPPSPCHGPRETWLGEKTFGEVWASPFRNVKSSFINPAQVWATGYLANGKVVPAGRYRLMVSALRVFEDSTSNKTEDWQVVKTTPFILNYRS</sequence>
<dbReference type="InterPro" id="IPR010435">
    <property type="entry name" value="C5a/SBT2-like_Fn3"/>
</dbReference>
<dbReference type="PROSITE" id="PS00138">
    <property type="entry name" value="SUBTILASE_SER"/>
    <property type="match status" value="1"/>
</dbReference>
<proteinExistence type="inferred from homology"/>
<dbReference type="InterPro" id="IPR015500">
    <property type="entry name" value="Peptidase_S8_subtilisin-rel"/>
</dbReference>
<organism evidence="9 10">
    <name type="scientific">Plectosphaerella cucumerina</name>
    <dbReference type="NCBI Taxonomy" id="40658"/>
    <lineage>
        <taxon>Eukaryota</taxon>
        <taxon>Fungi</taxon>
        <taxon>Dikarya</taxon>
        <taxon>Ascomycota</taxon>
        <taxon>Pezizomycotina</taxon>
        <taxon>Sordariomycetes</taxon>
        <taxon>Hypocreomycetidae</taxon>
        <taxon>Glomerellales</taxon>
        <taxon>Plectosphaerellaceae</taxon>
        <taxon>Plectosphaerella</taxon>
    </lineage>
</organism>
<keyword evidence="5" id="KW-0720">Serine protease</keyword>
<evidence type="ECO:0000313" key="10">
    <source>
        <dbReference type="Proteomes" id="UP000813385"/>
    </source>
</evidence>
<evidence type="ECO:0000256" key="5">
    <source>
        <dbReference type="ARBA" id="ARBA00022825"/>
    </source>
</evidence>
<dbReference type="InterPro" id="IPR022398">
    <property type="entry name" value="Peptidase_S8_His-AS"/>
</dbReference>
<evidence type="ECO:0000256" key="6">
    <source>
        <dbReference type="PROSITE-ProRule" id="PRU01240"/>
    </source>
</evidence>
<dbReference type="PROSITE" id="PS51892">
    <property type="entry name" value="SUBTILASE"/>
    <property type="match status" value="1"/>
</dbReference>
<comment type="caution">
    <text evidence="6">Lacks conserved residue(s) required for the propagation of feature annotation.</text>
</comment>
<dbReference type="GO" id="GO:0016020">
    <property type="term" value="C:membrane"/>
    <property type="evidence" value="ECO:0007669"/>
    <property type="project" value="InterPro"/>
</dbReference>
<evidence type="ECO:0000256" key="4">
    <source>
        <dbReference type="ARBA" id="ARBA00022801"/>
    </source>
</evidence>
<dbReference type="Pfam" id="PF06280">
    <property type="entry name" value="fn3_5"/>
    <property type="match status" value="1"/>
</dbReference>
<dbReference type="InterPro" id="IPR050131">
    <property type="entry name" value="Peptidase_S8_subtilisin-like"/>
</dbReference>
<gene>
    <name evidence="9" type="ORF">B0T11DRAFT_273316</name>
</gene>